<proteinExistence type="predicted"/>
<dbReference type="Gene3D" id="2.60.120.560">
    <property type="entry name" value="Exo-inulinase, domain 1"/>
    <property type="match status" value="1"/>
</dbReference>
<dbReference type="OrthoDB" id="659240at2"/>
<dbReference type="Pfam" id="PF06439">
    <property type="entry name" value="3keto-disac_hyd"/>
    <property type="match status" value="1"/>
</dbReference>
<evidence type="ECO:0000313" key="4">
    <source>
        <dbReference type="Proteomes" id="UP000184048"/>
    </source>
</evidence>
<dbReference type="GO" id="GO:0016787">
    <property type="term" value="F:hydrolase activity"/>
    <property type="evidence" value="ECO:0007669"/>
    <property type="project" value="InterPro"/>
</dbReference>
<accession>A0A1M5FTY8</accession>
<name>A0A1M5FTY8_9BACT</name>
<feature type="signal peptide" evidence="1">
    <location>
        <begin position="1"/>
        <end position="18"/>
    </location>
</feature>
<organism evidence="3 4">
    <name type="scientific">Flavisolibacter ginsengisoli DSM 18119</name>
    <dbReference type="NCBI Taxonomy" id="1121884"/>
    <lineage>
        <taxon>Bacteria</taxon>
        <taxon>Pseudomonadati</taxon>
        <taxon>Bacteroidota</taxon>
        <taxon>Chitinophagia</taxon>
        <taxon>Chitinophagales</taxon>
        <taxon>Chitinophagaceae</taxon>
        <taxon>Flavisolibacter</taxon>
    </lineage>
</organism>
<keyword evidence="4" id="KW-1185">Reference proteome</keyword>
<dbReference type="PROSITE" id="PS51257">
    <property type="entry name" value="PROKAR_LIPOPROTEIN"/>
    <property type="match status" value="1"/>
</dbReference>
<dbReference type="InterPro" id="IPR010496">
    <property type="entry name" value="AL/BT2_dom"/>
</dbReference>
<gene>
    <name evidence="3" type="ORF">SAMN02745131_03940</name>
</gene>
<keyword evidence="1" id="KW-0732">Signal</keyword>
<dbReference type="RefSeq" id="WP_072837053.1">
    <property type="nucleotide sequence ID" value="NZ_FQUU01000024.1"/>
</dbReference>
<dbReference type="Proteomes" id="UP000184048">
    <property type="component" value="Unassembled WGS sequence"/>
</dbReference>
<evidence type="ECO:0000256" key="1">
    <source>
        <dbReference type="SAM" id="SignalP"/>
    </source>
</evidence>
<dbReference type="EMBL" id="FQUU01000024">
    <property type="protein sequence ID" value="SHF94631.1"/>
    <property type="molecule type" value="Genomic_DNA"/>
</dbReference>
<dbReference type="STRING" id="1121884.SAMN02745131_03940"/>
<evidence type="ECO:0000259" key="2">
    <source>
        <dbReference type="Pfam" id="PF06439"/>
    </source>
</evidence>
<feature type="domain" description="3-keto-alpha-glucoside-1,2-lyase/3-keto-2-hydroxy-glucal hydratase" evidence="2">
    <location>
        <begin position="25"/>
        <end position="224"/>
    </location>
</feature>
<reference evidence="3 4" key="1">
    <citation type="submission" date="2016-11" db="EMBL/GenBank/DDBJ databases">
        <authorList>
            <person name="Jaros S."/>
            <person name="Januszkiewicz K."/>
            <person name="Wedrychowicz H."/>
        </authorList>
    </citation>
    <scope>NUCLEOTIDE SEQUENCE [LARGE SCALE GENOMIC DNA]</scope>
    <source>
        <strain evidence="3 4">DSM 18119</strain>
    </source>
</reference>
<sequence length="231" mass="25490">MQKSLVCVAVLCLLVACATRKSQQSISLFNGKNLDGWHADIPEKDTNAAAPDAFIVRDGMLVSKGEPQGHLLTDAVYKNYRLDAEYRFTGNPGNCGILVHASKPRALYGMFPQSIEVQMEHENAGDFWCIVEDITVPDMEKRRGPKETWGITEGKARRIVNLTNGSEKPVGQWNQMTIECLADSVKVWLNGDLVNFGYGATAREGKIAIQAEGAEVAFRKLELRPITALSH</sequence>
<evidence type="ECO:0000313" key="3">
    <source>
        <dbReference type="EMBL" id="SHF94631.1"/>
    </source>
</evidence>
<dbReference type="AlphaFoldDB" id="A0A1M5FTY8"/>
<feature type="chain" id="PRO_5012499860" description="3-keto-alpha-glucoside-1,2-lyase/3-keto-2-hydroxy-glucal hydratase domain-containing protein" evidence="1">
    <location>
        <begin position="19"/>
        <end position="231"/>
    </location>
</feature>
<protein>
    <recommendedName>
        <fullName evidence="2">3-keto-alpha-glucoside-1,2-lyase/3-keto-2-hydroxy-glucal hydratase domain-containing protein</fullName>
    </recommendedName>
</protein>